<keyword evidence="2" id="KW-1185">Reference proteome</keyword>
<accession>A0A3Q9ISD8</accession>
<dbReference type="RefSeq" id="WP_127075565.1">
    <property type="nucleotide sequence ID" value="NZ_CP032819.1"/>
</dbReference>
<name>A0A3Q9ISD8_9BACT</name>
<dbReference type="KEGG" id="buy:D8S85_19515"/>
<organism evidence="1 2">
    <name type="scientific">Butyricimonas faecalis</name>
    <dbReference type="NCBI Taxonomy" id="2093856"/>
    <lineage>
        <taxon>Bacteria</taxon>
        <taxon>Pseudomonadati</taxon>
        <taxon>Bacteroidota</taxon>
        <taxon>Bacteroidia</taxon>
        <taxon>Bacteroidales</taxon>
        <taxon>Odoribacteraceae</taxon>
        <taxon>Butyricimonas</taxon>
    </lineage>
</organism>
<protein>
    <submittedName>
        <fullName evidence="1">DUF4304 domain-containing protein</fullName>
    </submittedName>
</protein>
<dbReference type="Pfam" id="PF14137">
    <property type="entry name" value="DUF4304"/>
    <property type="match status" value="1"/>
</dbReference>
<dbReference type="AlphaFoldDB" id="A0A3Q9ISD8"/>
<dbReference type="InterPro" id="IPR025412">
    <property type="entry name" value="DUF4304"/>
</dbReference>
<dbReference type="OrthoDB" id="1097772at2"/>
<dbReference type="Proteomes" id="UP000270673">
    <property type="component" value="Chromosome"/>
</dbReference>
<dbReference type="EMBL" id="CP032819">
    <property type="protein sequence ID" value="AZS31520.1"/>
    <property type="molecule type" value="Genomic_DNA"/>
</dbReference>
<reference evidence="1 2" key="1">
    <citation type="submission" date="2018-10" db="EMBL/GenBank/DDBJ databases">
        <title>Butyricimonas faecalis sp. nov., isolated from human faeces and emended description of the genus Butyricimonas.</title>
        <authorList>
            <person name="Le Roy T."/>
            <person name="Van der Smissen P."/>
            <person name="Paquot A."/>
            <person name="Delzenne N."/>
            <person name="Muccioli G."/>
            <person name="Collet J.-F."/>
            <person name="Cani P.D."/>
        </authorList>
    </citation>
    <scope>NUCLEOTIDE SEQUENCE [LARGE SCALE GENOMIC DNA]</scope>
    <source>
        <strain evidence="1 2">H184</strain>
    </source>
</reference>
<sequence length="149" mass="17102">MESKEFKKVFEKVAKANNFEKAFGGWFKESTECIVVLCLQKSNFGDYYELNIKIFIQGMSGNKYTRSKDLVKKNVGDVFTRQPSDYSNVLDFDISMDDGKRIEKLESLFREFIVPFTDMALSRLGLRELAKEGKIFLLPAVKEGLTILS</sequence>
<evidence type="ECO:0000313" key="1">
    <source>
        <dbReference type="EMBL" id="AZS31520.1"/>
    </source>
</evidence>
<proteinExistence type="predicted"/>
<evidence type="ECO:0000313" key="2">
    <source>
        <dbReference type="Proteomes" id="UP000270673"/>
    </source>
</evidence>
<gene>
    <name evidence="1" type="ORF">D8S85_19515</name>
</gene>